<accession>A0A0B0PBT3</accession>
<name>A0A0B0PBT3_GOSAR</name>
<protein>
    <submittedName>
        <fullName evidence="1">Uncharacterized protein</fullName>
    </submittedName>
</protein>
<sequence>MCLTRLVDTPVS</sequence>
<organism evidence="1 2">
    <name type="scientific">Gossypium arboreum</name>
    <name type="common">Tree cotton</name>
    <name type="synonym">Gossypium nanking</name>
    <dbReference type="NCBI Taxonomy" id="29729"/>
    <lineage>
        <taxon>Eukaryota</taxon>
        <taxon>Viridiplantae</taxon>
        <taxon>Streptophyta</taxon>
        <taxon>Embryophyta</taxon>
        <taxon>Tracheophyta</taxon>
        <taxon>Spermatophyta</taxon>
        <taxon>Magnoliopsida</taxon>
        <taxon>eudicotyledons</taxon>
        <taxon>Gunneridae</taxon>
        <taxon>Pentapetalae</taxon>
        <taxon>rosids</taxon>
        <taxon>malvids</taxon>
        <taxon>Malvales</taxon>
        <taxon>Malvaceae</taxon>
        <taxon>Malvoideae</taxon>
        <taxon>Gossypium</taxon>
    </lineage>
</organism>
<keyword evidence="2" id="KW-1185">Reference proteome</keyword>
<dbReference type="EMBL" id="KN421455">
    <property type="protein sequence ID" value="KHG22350.1"/>
    <property type="molecule type" value="Genomic_DNA"/>
</dbReference>
<reference evidence="2" key="1">
    <citation type="submission" date="2014-09" db="EMBL/GenBank/DDBJ databases">
        <authorList>
            <person name="Mudge J."/>
            <person name="Ramaraj T."/>
            <person name="Lindquist I.E."/>
            <person name="Bharti A.K."/>
            <person name="Sundararajan A."/>
            <person name="Cameron C.T."/>
            <person name="Woodward J.E."/>
            <person name="May G.D."/>
            <person name="Brubaker C."/>
            <person name="Broadhvest J."/>
            <person name="Wilkins T.A."/>
        </authorList>
    </citation>
    <scope>NUCLEOTIDE SEQUENCE</scope>
    <source>
        <strain evidence="2">cv. AKA8401</strain>
    </source>
</reference>
<gene>
    <name evidence="1" type="ORF">F383_06994</name>
</gene>
<evidence type="ECO:0000313" key="2">
    <source>
        <dbReference type="Proteomes" id="UP000032142"/>
    </source>
</evidence>
<dbReference type="Proteomes" id="UP000032142">
    <property type="component" value="Unassembled WGS sequence"/>
</dbReference>
<proteinExistence type="predicted"/>
<evidence type="ECO:0000313" key="1">
    <source>
        <dbReference type="EMBL" id="KHG22350.1"/>
    </source>
</evidence>